<organism evidence="2 3">
    <name type="scientific">Blepharisma stoltei</name>
    <dbReference type="NCBI Taxonomy" id="1481888"/>
    <lineage>
        <taxon>Eukaryota</taxon>
        <taxon>Sar</taxon>
        <taxon>Alveolata</taxon>
        <taxon>Ciliophora</taxon>
        <taxon>Postciliodesmatophora</taxon>
        <taxon>Heterotrichea</taxon>
        <taxon>Heterotrichida</taxon>
        <taxon>Blepharismidae</taxon>
        <taxon>Blepharisma</taxon>
    </lineage>
</organism>
<proteinExistence type="predicted"/>
<evidence type="ECO:0000256" key="1">
    <source>
        <dbReference type="SAM" id="MobiDB-lite"/>
    </source>
</evidence>
<feature type="compositionally biased region" description="Polar residues" evidence="1">
    <location>
        <begin position="615"/>
        <end position="636"/>
    </location>
</feature>
<evidence type="ECO:0000313" key="3">
    <source>
        <dbReference type="Proteomes" id="UP001162131"/>
    </source>
</evidence>
<dbReference type="AlphaFoldDB" id="A0AAU9KCP9"/>
<reference evidence="2" key="1">
    <citation type="submission" date="2021-09" db="EMBL/GenBank/DDBJ databases">
        <authorList>
            <consortium name="AG Swart"/>
            <person name="Singh M."/>
            <person name="Singh A."/>
            <person name="Seah K."/>
            <person name="Emmerich C."/>
        </authorList>
    </citation>
    <scope>NUCLEOTIDE SEQUENCE</scope>
    <source>
        <strain evidence="2">ATCC30299</strain>
    </source>
</reference>
<dbReference type="EMBL" id="CAJZBQ010000063">
    <property type="protein sequence ID" value="CAG9335788.1"/>
    <property type="molecule type" value="Genomic_DNA"/>
</dbReference>
<comment type="caution">
    <text evidence="2">The sequence shown here is derived from an EMBL/GenBank/DDBJ whole genome shotgun (WGS) entry which is preliminary data.</text>
</comment>
<protein>
    <submittedName>
        <fullName evidence="2">Uncharacterized protein</fullName>
    </submittedName>
</protein>
<accession>A0AAU9KCP9</accession>
<feature type="region of interest" description="Disordered" evidence="1">
    <location>
        <begin position="615"/>
        <end position="666"/>
    </location>
</feature>
<dbReference type="Proteomes" id="UP001162131">
    <property type="component" value="Unassembled WGS sequence"/>
</dbReference>
<keyword evidence="3" id="KW-1185">Reference proteome</keyword>
<feature type="compositionally biased region" description="Basic residues" evidence="1">
    <location>
        <begin position="638"/>
        <end position="659"/>
    </location>
</feature>
<evidence type="ECO:0000313" key="2">
    <source>
        <dbReference type="EMBL" id="CAG9335788.1"/>
    </source>
</evidence>
<name>A0AAU9KCP9_9CILI</name>
<gene>
    <name evidence="2" type="ORF">BSTOLATCC_MIC65110</name>
</gene>
<sequence>MYFQEAFDHQAFGKQKSDENEEFALHKSNIPLTQLQGSAFKEKSRQILTEKVNCLGPGYEYTYDFGPTCSFFKFLSAHPRLQGIRRKLQLWVPDTIVYNDTDRPYWIYSDLEGEVCRIENFAEKDIIDKIGRNLSGNTPVGVSKKQYYDHKLGRVTGNTATVVTADELKEMIRVSQKRDRDKWCLQKFIKCRGIKAFICRTVVQIGKRPYCWLITNPSAMPQGGYLTDENSNIVQVKGGKFVDETSAIIGKMLLYLERMLKINFEEFVCDFIKDEGDMWWMIDVKAFKVINNIIPQIDIFLPQSMDDDRFDQKSQKGLVEYKKLKRCEFCHVGYEWLSHELTLKMIFEMEEHLRRRGKIVSWLENKEYRHIDEATLYQNYHVCDYCFKLYTETQVLKELEQRFGRALGIPTKHEDPPPQEYELIPEVSLRVIKDDPTSRNRFYSLDKFRVLLVFSELNECGDKFQLKNSYYIEYEFLGETHKFKIKTPKDGVLNIQKLRLFYFFSNGRNSFCHFLNKNPSILVRLVSDNEEIGHTSLILKDFESPFVIKKTYYQNMGGPMLRANIGIIWDVGHKVSELKLRPFHGVYLPPSDYTTCDPLPDEWFEILPASDCLQSPSTQSLMSPKSTTNTNSQQSLIKIKKRKSKHASRLKKEKNHRISSAKIISL</sequence>